<sequence>MLITNDANYELLPLGDSAVIIRLGDGIDEATHRKVGALTAYLEEHPFAGMIECVPAFASAAIHYDPVAVKKSRVFSESIHATIYETVCSRLQLILSAAELSGADTDRRTIEIPVCYGGEFGPDLSFVAAHNGLSEEEVVAIHTSASYLVYMLGFAPGFPYLGGMSERIAAPRRQSPRTVIPQGSVGIAGGQTGVYPVATPGGWQLIGRTPLELFSPREAVPSLLRSGDSVRFKPITKEQYNLYLEGAL</sequence>
<organism evidence="5 6">
    <name type="scientific">Paenibacillus prosopidis</name>
    <dbReference type="NCBI Taxonomy" id="630520"/>
    <lineage>
        <taxon>Bacteria</taxon>
        <taxon>Bacillati</taxon>
        <taxon>Bacillota</taxon>
        <taxon>Bacilli</taxon>
        <taxon>Bacillales</taxon>
        <taxon>Paenibacillaceae</taxon>
        <taxon>Paenibacillus</taxon>
    </lineage>
</organism>
<dbReference type="GO" id="GO:0005524">
    <property type="term" value="F:ATP binding"/>
    <property type="evidence" value="ECO:0007669"/>
    <property type="project" value="UniProtKB-KW"/>
</dbReference>
<dbReference type="InterPro" id="IPR010016">
    <property type="entry name" value="PxpB"/>
</dbReference>
<accession>A0A368W8H3</accession>
<dbReference type="Gene3D" id="2.40.100.10">
    <property type="entry name" value="Cyclophilin-like"/>
    <property type="match status" value="1"/>
</dbReference>
<dbReference type="Pfam" id="PF02682">
    <property type="entry name" value="CT_C_D"/>
    <property type="match status" value="1"/>
</dbReference>
<dbReference type="Gene3D" id="3.30.1360.40">
    <property type="match status" value="1"/>
</dbReference>
<feature type="domain" description="Carboxyltransferase" evidence="4">
    <location>
        <begin position="9"/>
        <end position="224"/>
    </location>
</feature>
<evidence type="ECO:0000313" key="6">
    <source>
        <dbReference type="Proteomes" id="UP000252415"/>
    </source>
</evidence>
<keyword evidence="1" id="KW-0547">Nucleotide-binding</keyword>
<keyword evidence="3" id="KW-0067">ATP-binding</keyword>
<evidence type="ECO:0000256" key="3">
    <source>
        <dbReference type="ARBA" id="ARBA00022840"/>
    </source>
</evidence>
<dbReference type="RefSeq" id="WP_147275005.1">
    <property type="nucleotide sequence ID" value="NZ_QPJD01000001.1"/>
</dbReference>
<dbReference type="InterPro" id="IPR029000">
    <property type="entry name" value="Cyclophilin-like_dom_sf"/>
</dbReference>
<dbReference type="PANTHER" id="PTHR34698:SF2">
    <property type="entry name" value="5-OXOPROLINASE SUBUNIT B"/>
    <property type="match status" value="1"/>
</dbReference>
<dbReference type="InterPro" id="IPR003833">
    <property type="entry name" value="CT_C_D"/>
</dbReference>
<evidence type="ECO:0000256" key="1">
    <source>
        <dbReference type="ARBA" id="ARBA00022741"/>
    </source>
</evidence>
<dbReference type="SUPFAM" id="SSF50891">
    <property type="entry name" value="Cyclophilin-like"/>
    <property type="match status" value="1"/>
</dbReference>
<dbReference type="AlphaFoldDB" id="A0A368W8H3"/>
<evidence type="ECO:0000313" key="5">
    <source>
        <dbReference type="EMBL" id="RCW51869.1"/>
    </source>
</evidence>
<evidence type="ECO:0000259" key="4">
    <source>
        <dbReference type="SMART" id="SM00796"/>
    </source>
</evidence>
<dbReference type="NCBIfam" id="TIGR00370">
    <property type="entry name" value="5-oxoprolinase subunit PxpB"/>
    <property type="match status" value="1"/>
</dbReference>
<comment type="caution">
    <text evidence="5">The sequence shown here is derived from an EMBL/GenBank/DDBJ whole genome shotgun (WGS) entry which is preliminary data.</text>
</comment>
<reference evidence="5 6" key="1">
    <citation type="submission" date="2018-07" db="EMBL/GenBank/DDBJ databases">
        <title>Genomic Encyclopedia of Type Strains, Phase III (KMG-III): the genomes of soil and plant-associated and newly described type strains.</title>
        <authorList>
            <person name="Whitman W."/>
        </authorList>
    </citation>
    <scope>NUCLEOTIDE SEQUENCE [LARGE SCALE GENOMIC DNA]</scope>
    <source>
        <strain evidence="5 6">CECT 7506</strain>
    </source>
</reference>
<dbReference type="Proteomes" id="UP000252415">
    <property type="component" value="Unassembled WGS sequence"/>
</dbReference>
<dbReference type="SUPFAM" id="SSF160467">
    <property type="entry name" value="PH0987 N-terminal domain-like"/>
    <property type="match status" value="1"/>
</dbReference>
<keyword evidence="6" id="KW-1185">Reference proteome</keyword>
<evidence type="ECO:0000256" key="2">
    <source>
        <dbReference type="ARBA" id="ARBA00022801"/>
    </source>
</evidence>
<dbReference type="SMART" id="SM00796">
    <property type="entry name" value="AHS1"/>
    <property type="match status" value="1"/>
</dbReference>
<keyword evidence="2" id="KW-0378">Hydrolase</keyword>
<protein>
    <submittedName>
        <fullName evidence="5">Inhibitor of KinA</fullName>
    </submittedName>
</protein>
<dbReference type="OrthoDB" id="9778567at2"/>
<gene>
    <name evidence="5" type="ORF">DFP97_101213</name>
</gene>
<dbReference type="EMBL" id="QPJD01000001">
    <property type="protein sequence ID" value="RCW51869.1"/>
    <property type="molecule type" value="Genomic_DNA"/>
</dbReference>
<dbReference type="PANTHER" id="PTHR34698">
    <property type="entry name" value="5-OXOPROLINASE SUBUNIT B"/>
    <property type="match status" value="1"/>
</dbReference>
<name>A0A368W8H3_9BACL</name>
<proteinExistence type="predicted"/>
<dbReference type="GO" id="GO:0016787">
    <property type="term" value="F:hydrolase activity"/>
    <property type="evidence" value="ECO:0007669"/>
    <property type="project" value="UniProtKB-KW"/>
</dbReference>